<sequence length="95" mass="9923">MNEPGIEIHEEQESSGEAGALTLAGIGVVLAGLTAYLAFGDLWDQLLDQSGGRRGGLLRIITSIGYQPLMIVLGVLAAAFLIGAVVVFVRGRKEA</sequence>
<keyword evidence="1" id="KW-0472">Membrane</keyword>
<evidence type="ECO:0000313" key="3">
    <source>
        <dbReference type="Proteomes" id="UP000188145"/>
    </source>
</evidence>
<dbReference type="Proteomes" id="UP000188145">
    <property type="component" value="Chromosome"/>
</dbReference>
<evidence type="ECO:0000256" key="1">
    <source>
        <dbReference type="SAM" id="Phobius"/>
    </source>
</evidence>
<dbReference type="KEGG" id="tes:BW730_01050"/>
<keyword evidence="3" id="KW-1185">Reference proteome</keyword>
<keyword evidence="1" id="KW-0812">Transmembrane</keyword>
<accession>A0A1Q2CJY8</accession>
<gene>
    <name evidence="2" type="ORF">BW730_01050</name>
</gene>
<keyword evidence="1" id="KW-1133">Transmembrane helix</keyword>
<name>A0A1Q2CJY8_9ACTN</name>
<feature type="transmembrane region" description="Helical" evidence="1">
    <location>
        <begin position="69"/>
        <end position="89"/>
    </location>
</feature>
<protein>
    <submittedName>
        <fullName evidence="2">Uncharacterized protein</fullName>
    </submittedName>
</protein>
<reference evidence="3" key="1">
    <citation type="submission" date="2017-02" db="EMBL/GenBank/DDBJ databases">
        <title>Tessaracoccus aquaemaris sp. nov., isolated from the intestine of a Korean rockfish, Sebastes schlegelii, in a marine aquaculture pond.</title>
        <authorList>
            <person name="Tak E.J."/>
            <person name="Bae J.-W."/>
        </authorList>
    </citation>
    <scope>NUCLEOTIDE SEQUENCE [LARGE SCALE GENOMIC DNA]</scope>
    <source>
        <strain evidence="3">NSG39</strain>
    </source>
</reference>
<evidence type="ECO:0000313" key="2">
    <source>
        <dbReference type="EMBL" id="AQP46360.1"/>
    </source>
</evidence>
<dbReference type="AlphaFoldDB" id="A0A1Q2CJY8"/>
<dbReference type="STRING" id="1332264.BW730_01050"/>
<dbReference type="RefSeq" id="WP_077684690.1">
    <property type="nucleotide sequence ID" value="NZ_CP019606.1"/>
</dbReference>
<organism evidence="2 3">
    <name type="scientific">Tessaracoccus aquimaris</name>
    <dbReference type="NCBI Taxonomy" id="1332264"/>
    <lineage>
        <taxon>Bacteria</taxon>
        <taxon>Bacillati</taxon>
        <taxon>Actinomycetota</taxon>
        <taxon>Actinomycetes</taxon>
        <taxon>Propionibacteriales</taxon>
        <taxon>Propionibacteriaceae</taxon>
        <taxon>Tessaracoccus</taxon>
    </lineage>
</organism>
<feature type="transmembrane region" description="Helical" evidence="1">
    <location>
        <begin position="20"/>
        <end position="39"/>
    </location>
</feature>
<dbReference type="EMBL" id="CP019606">
    <property type="protein sequence ID" value="AQP46360.1"/>
    <property type="molecule type" value="Genomic_DNA"/>
</dbReference>
<proteinExistence type="predicted"/>